<reference evidence="1" key="1">
    <citation type="submission" date="2017-07" db="EMBL/GenBank/DDBJ databases">
        <title>Taro Niue Genome Assembly and Annotation.</title>
        <authorList>
            <person name="Atibalentja N."/>
            <person name="Keating K."/>
            <person name="Fields C.J."/>
        </authorList>
    </citation>
    <scope>NUCLEOTIDE SEQUENCE</scope>
    <source>
        <strain evidence="1">Niue_2</strain>
        <tissue evidence="1">Leaf</tissue>
    </source>
</reference>
<dbReference type="AlphaFoldDB" id="A0A843UUU8"/>
<organism evidence="1 2">
    <name type="scientific">Colocasia esculenta</name>
    <name type="common">Wild taro</name>
    <name type="synonym">Arum esculentum</name>
    <dbReference type="NCBI Taxonomy" id="4460"/>
    <lineage>
        <taxon>Eukaryota</taxon>
        <taxon>Viridiplantae</taxon>
        <taxon>Streptophyta</taxon>
        <taxon>Embryophyta</taxon>
        <taxon>Tracheophyta</taxon>
        <taxon>Spermatophyta</taxon>
        <taxon>Magnoliopsida</taxon>
        <taxon>Liliopsida</taxon>
        <taxon>Araceae</taxon>
        <taxon>Aroideae</taxon>
        <taxon>Colocasieae</taxon>
        <taxon>Colocasia</taxon>
    </lineage>
</organism>
<comment type="caution">
    <text evidence="1">The sequence shown here is derived from an EMBL/GenBank/DDBJ whole genome shotgun (WGS) entry which is preliminary data.</text>
</comment>
<evidence type="ECO:0000313" key="1">
    <source>
        <dbReference type="EMBL" id="MQL86316.1"/>
    </source>
</evidence>
<name>A0A843UUU8_COLES</name>
<protein>
    <submittedName>
        <fullName evidence="1">Uncharacterized protein</fullName>
    </submittedName>
</protein>
<keyword evidence="2" id="KW-1185">Reference proteome</keyword>
<gene>
    <name evidence="1" type="ORF">Taro_018856</name>
</gene>
<dbReference type="EMBL" id="NMUH01000892">
    <property type="protein sequence ID" value="MQL86316.1"/>
    <property type="molecule type" value="Genomic_DNA"/>
</dbReference>
<evidence type="ECO:0000313" key="2">
    <source>
        <dbReference type="Proteomes" id="UP000652761"/>
    </source>
</evidence>
<accession>A0A843UUU8</accession>
<sequence>MSLRCLSSPSWVRRSPALARSRTASSASWRQRAAASASWCHRATSAASGRRRSSAISASSMVVRARAVLSSCSCDIRKHPVRTHERDKA</sequence>
<dbReference type="Proteomes" id="UP000652761">
    <property type="component" value="Unassembled WGS sequence"/>
</dbReference>
<proteinExistence type="predicted"/>